<dbReference type="OrthoDB" id="5173551at2"/>
<keyword evidence="2 4" id="KW-0472">Membrane</keyword>
<reference evidence="6 7" key="1">
    <citation type="submission" date="2019-03" db="EMBL/GenBank/DDBJ databases">
        <title>Genomic Encyclopedia of Type Strains, Phase IV (KMG-IV): sequencing the most valuable type-strain genomes for metagenomic binning, comparative biology and taxonomic classification.</title>
        <authorList>
            <person name="Goeker M."/>
        </authorList>
    </citation>
    <scope>NUCLEOTIDE SEQUENCE [LARGE SCALE GENOMIC DNA]</scope>
    <source>
        <strain evidence="6 7">DSM 16326</strain>
    </source>
</reference>
<dbReference type="InterPro" id="IPR002372">
    <property type="entry name" value="PQQ_rpt_dom"/>
</dbReference>
<dbReference type="InterPro" id="IPR018391">
    <property type="entry name" value="PQQ_b-propeller_rpt"/>
</dbReference>
<dbReference type="GO" id="GO:0051205">
    <property type="term" value="P:protein insertion into membrane"/>
    <property type="evidence" value="ECO:0007669"/>
    <property type="project" value="UniProtKB-UniRule"/>
</dbReference>
<keyword evidence="4" id="KW-0564">Palmitate</keyword>
<evidence type="ECO:0000313" key="7">
    <source>
        <dbReference type="Proteomes" id="UP000294914"/>
    </source>
</evidence>
<dbReference type="PANTHER" id="PTHR34512">
    <property type="entry name" value="CELL SURFACE PROTEIN"/>
    <property type="match status" value="1"/>
</dbReference>
<feature type="domain" description="Pyrrolo-quinoline quinone repeat" evidence="5">
    <location>
        <begin position="72"/>
        <end position="302"/>
    </location>
</feature>
<evidence type="ECO:0000259" key="5">
    <source>
        <dbReference type="Pfam" id="PF13360"/>
    </source>
</evidence>
<protein>
    <recommendedName>
        <fullName evidence="4">Outer membrane protein assembly factor BamB</fullName>
    </recommendedName>
</protein>
<dbReference type="SMART" id="SM00564">
    <property type="entry name" value="PQQ"/>
    <property type="match status" value="7"/>
</dbReference>
<dbReference type="GO" id="GO:0009279">
    <property type="term" value="C:cell outer membrane"/>
    <property type="evidence" value="ECO:0007669"/>
    <property type="project" value="UniProtKB-SubCell"/>
</dbReference>
<dbReference type="SUPFAM" id="SSF50998">
    <property type="entry name" value="Quinoprotein alcohol dehydrogenase-like"/>
    <property type="match status" value="1"/>
</dbReference>
<name>A0A4V3H441_9GAMM</name>
<comment type="subunit">
    <text evidence="4">Part of the Bam complex.</text>
</comment>
<evidence type="ECO:0000256" key="1">
    <source>
        <dbReference type="ARBA" id="ARBA00022729"/>
    </source>
</evidence>
<gene>
    <name evidence="4" type="primary">bamB</name>
    <name evidence="6" type="ORF">EDC23_1626</name>
</gene>
<dbReference type="HAMAP" id="MF_00923">
    <property type="entry name" value="OM_assembly_BamB"/>
    <property type="match status" value="1"/>
</dbReference>
<dbReference type="NCBIfam" id="TIGR03300">
    <property type="entry name" value="assembly_YfgL"/>
    <property type="match status" value="1"/>
</dbReference>
<dbReference type="PROSITE" id="PS51257">
    <property type="entry name" value="PROKAR_LIPOPROTEIN"/>
    <property type="match status" value="1"/>
</dbReference>
<comment type="caution">
    <text evidence="6">The sequence shown here is derived from an EMBL/GenBank/DDBJ whole genome shotgun (WGS) entry which is preliminary data.</text>
</comment>
<proteinExistence type="inferred from homology"/>
<sequence>MRRVGVVSLALLVGACGSSPNLQPPRELEPIDEPMRIDTVWSGQAGRGAGEQSLQLPVRHHEETAYAADYQGYVKAFAVDSGKTVWERQTGLELATGAVHANGRLYFGTRQGEVVALSAEDGRELWRSELSSEVIARPAVADGTLVARTNDGKVFALEAASGLRRWVYDRDVPALTLRGNSAPIIVNDLVIAGSDNGRLTALVLDNGSVFWETPISHPSGKTELERMIDIDAEPVVVDEMVYAVTYQGRLAAVDIRSGRVQWTREMSSYTGMVADDQRIYLTDSEGQILALNRRNGSTLWRQDKLQRRNPTRPRLEGPYLVVADYDGYLHWLLRESGRMEGRARLNAGAYLFTDESDDYEHVFRKENNVLARPLVVGERVIAVDRHGFLAAFRRAE</sequence>
<keyword evidence="4" id="KW-0449">Lipoprotein</keyword>
<keyword evidence="7" id="KW-1185">Reference proteome</keyword>
<organism evidence="6 7">
    <name type="scientific">Thiohalophilus thiocyanatoxydans</name>
    <dbReference type="NCBI Taxonomy" id="381308"/>
    <lineage>
        <taxon>Bacteria</taxon>
        <taxon>Pseudomonadati</taxon>
        <taxon>Pseudomonadota</taxon>
        <taxon>Gammaproteobacteria</taxon>
        <taxon>Thiohalomonadales</taxon>
        <taxon>Thiohalophilaceae</taxon>
        <taxon>Thiohalophilus</taxon>
    </lineage>
</organism>
<comment type="function">
    <text evidence="4">Part of the outer membrane protein assembly complex, which is involved in assembly and insertion of beta-barrel proteins into the outer membrane.</text>
</comment>
<dbReference type="AlphaFoldDB" id="A0A4V3H441"/>
<dbReference type="InterPro" id="IPR017687">
    <property type="entry name" value="BamB"/>
</dbReference>
<evidence type="ECO:0000256" key="4">
    <source>
        <dbReference type="HAMAP-Rule" id="MF_00923"/>
    </source>
</evidence>
<keyword evidence="1 4" id="KW-0732">Signal</keyword>
<dbReference type="Proteomes" id="UP000294914">
    <property type="component" value="Unassembled WGS sequence"/>
</dbReference>
<dbReference type="PANTHER" id="PTHR34512:SF30">
    <property type="entry name" value="OUTER MEMBRANE PROTEIN ASSEMBLY FACTOR BAMB"/>
    <property type="match status" value="1"/>
</dbReference>
<dbReference type="GO" id="GO:0043165">
    <property type="term" value="P:Gram-negative-bacterium-type cell outer membrane assembly"/>
    <property type="evidence" value="ECO:0007669"/>
    <property type="project" value="UniProtKB-UniRule"/>
</dbReference>
<dbReference type="Gene3D" id="2.130.10.10">
    <property type="entry name" value="YVTN repeat-like/Quinoprotein amine dehydrogenase"/>
    <property type="match status" value="1"/>
</dbReference>
<evidence type="ECO:0000256" key="3">
    <source>
        <dbReference type="ARBA" id="ARBA00023237"/>
    </source>
</evidence>
<keyword evidence="3 4" id="KW-0998">Cell outer membrane</keyword>
<comment type="subcellular location">
    <subcellularLocation>
        <location evidence="4">Cell outer membrane</location>
        <topology evidence="4">Lipid-anchor</topology>
    </subcellularLocation>
</comment>
<evidence type="ECO:0000256" key="2">
    <source>
        <dbReference type="ARBA" id="ARBA00023136"/>
    </source>
</evidence>
<dbReference type="InterPro" id="IPR011047">
    <property type="entry name" value="Quinoprotein_ADH-like_sf"/>
</dbReference>
<comment type="similarity">
    <text evidence="4">Belongs to the BamB family.</text>
</comment>
<dbReference type="EMBL" id="SOQX01000003">
    <property type="protein sequence ID" value="TDY01735.1"/>
    <property type="molecule type" value="Genomic_DNA"/>
</dbReference>
<evidence type="ECO:0000313" key="6">
    <source>
        <dbReference type="EMBL" id="TDY01735.1"/>
    </source>
</evidence>
<accession>A0A4V3H441</accession>
<dbReference type="InterPro" id="IPR015943">
    <property type="entry name" value="WD40/YVTN_repeat-like_dom_sf"/>
</dbReference>
<dbReference type="Pfam" id="PF13360">
    <property type="entry name" value="PQQ_2"/>
    <property type="match status" value="1"/>
</dbReference>